<dbReference type="GO" id="GO:0031419">
    <property type="term" value="F:cobalamin binding"/>
    <property type="evidence" value="ECO:0007669"/>
    <property type="project" value="InterPro"/>
</dbReference>
<dbReference type="InterPro" id="IPR006638">
    <property type="entry name" value="Elp3/MiaA/NifB-like_rSAM"/>
</dbReference>
<dbReference type="InterPro" id="IPR023404">
    <property type="entry name" value="rSAM_horseshoe"/>
</dbReference>
<dbReference type="Gene3D" id="3.40.50.280">
    <property type="entry name" value="Cobalamin-binding domain"/>
    <property type="match status" value="1"/>
</dbReference>
<evidence type="ECO:0000256" key="4">
    <source>
        <dbReference type="ARBA" id="ARBA00022691"/>
    </source>
</evidence>
<dbReference type="PANTHER" id="PTHR43409">
    <property type="entry name" value="ANAEROBIC MAGNESIUM-PROTOPORPHYRIN IX MONOMETHYL ESTER CYCLASE-RELATED"/>
    <property type="match status" value="1"/>
</dbReference>
<dbReference type="PROSITE" id="PS51918">
    <property type="entry name" value="RADICAL_SAM"/>
    <property type="match status" value="1"/>
</dbReference>
<accession>A0A840QE71</accession>
<evidence type="ECO:0000313" key="10">
    <source>
        <dbReference type="EMBL" id="MBB5158726.1"/>
    </source>
</evidence>
<dbReference type="SMART" id="SM00729">
    <property type="entry name" value="Elp3"/>
    <property type="match status" value="1"/>
</dbReference>
<evidence type="ECO:0000259" key="8">
    <source>
        <dbReference type="PROSITE" id="PS51332"/>
    </source>
</evidence>
<dbReference type="GO" id="GO:0046872">
    <property type="term" value="F:metal ion binding"/>
    <property type="evidence" value="ECO:0007669"/>
    <property type="project" value="UniProtKB-KW"/>
</dbReference>
<evidence type="ECO:0000256" key="3">
    <source>
        <dbReference type="ARBA" id="ARBA00022679"/>
    </source>
</evidence>
<reference evidence="10 11" key="1">
    <citation type="submission" date="2020-08" db="EMBL/GenBank/DDBJ databases">
        <title>Sequencing the genomes of 1000 actinobacteria strains.</title>
        <authorList>
            <person name="Klenk H.-P."/>
        </authorList>
    </citation>
    <scope>NUCLEOTIDE SEQUENCE [LARGE SCALE GENOMIC DNA]</scope>
    <source>
        <strain evidence="10 11">DSM 45584</strain>
    </source>
</reference>
<dbReference type="GO" id="GO:0003824">
    <property type="term" value="F:catalytic activity"/>
    <property type="evidence" value="ECO:0007669"/>
    <property type="project" value="InterPro"/>
</dbReference>
<dbReference type="SFLD" id="SFLDS00029">
    <property type="entry name" value="Radical_SAM"/>
    <property type="match status" value="1"/>
</dbReference>
<gene>
    <name evidence="10" type="ORF">BJ970_006325</name>
</gene>
<dbReference type="CDD" id="cd01335">
    <property type="entry name" value="Radical_SAM"/>
    <property type="match status" value="1"/>
</dbReference>
<keyword evidence="6" id="KW-0408">Iron</keyword>
<dbReference type="AlphaFoldDB" id="A0A840QE71"/>
<keyword evidence="2" id="KW-0489">Methyltransferase</keyword>
<keyword evidence="11" id="KW-1185">Reference proteome</keyword>
<dbReference type="SFLD" id="SFLDG01123">
    <property type="entry name" value="methyltransferase_(Class_B)"/>
    <property type="match status" value="1"/>
</dbReference>
<dbReference type="InterPro" id="IPR051198">
    <property type="entry name" value="BchE-like"/>
</dbReference>
<dbReference type="PROSITE" id="PS51332">
    <property type="entry name" value="B12_BINDING"/>
    <property type="match status" value="1"/>
</dbReference>
<name>A0A840QE71_9PSEU</name>
<dbReference type="InterPro" id="IPR058240">
    <property type="entry name" value="rSAM_sf"/>
</dbReference>
<evidence type="ECO:0000256" key="6">
    <source>
        <dbReference type="ARBA" id="ARBA00023004"/>
    </source>
</evidence>
<dbReference type="RefSeq" id="WP_184730668.1">
    <property type="nucleotide sequence ID" value="NZ_JACHIW010000002.1"/>
</dbReference>
<evidence type="ECO:0000256" key="1">
    <source>
        <dbReference type="ARBA" id="ARBA00001966"/>
    </source>
</evidence>
<sequence length="472" mass="52073">MKVTLVFVAEAERVGFPVWTAPLTTPLLATCLLRAGHEVELLDTRLIDEGLADVLASTSGDLVAISFMSHSRDEAFHVAELCRAAERITVGGGAHPTVRPQELLDSGLFDYVVRGEGERTLIALVDELARGGRPAQQVLDGEPFDLGDYSPLTGFDAYAEVYRPPTAVSVAKAKSLTGMRPETLREYARPGEDAVDVSSLHTLSPQDFPASRDFRSIYLELGRGCPFTCLYCTIQNDWFAPKRARARPFDSVERELRYFVENYGTNYVILVDSIAPAAAEFGRFVELMKTDFPDVEFSFNATATHFTPAVAKALEGANCLVWFGFETASKTMLRVLRKPGSVRTQYRAAQLCNEHGIRFGANLLLGVPGETTEDYEATMDFLGTTRPYSPNPNVLTPLPGTDMYDRCLAQGLLRDPHNYRSWSAEEVRATGHGPLVGVDYERVLAYHSTMLALDRTGETVHVDRGCHLKPHG</sequence>
<organism evidence="10 11">
    <name type="scientific">Saccharopolyspora phatthalungensis</name>
    <dbReference type="NCBI Taxonomy" id="664693"/>
    <lineage>
        <taxon>Bacteria</taxon>
        <taxon>Bacillati</taxon>
        <taxon>Actinomycetota</taxon>
        <taxon>Actinomycetes</taxon>
        <taxon>Pseudonocardiales</taxon>
        <taxon>Pseudonocardiaceae</taxon>
        <taxon>Saccharopolyspora</taxon>
    </lineage>
</organism>
<keyword evidence="3" id="KW-0808">Transferase</keyword>
<dbReference type="Gene3D" id="3.80.30.20">
    <property type="entry name" value="tm_1862 like domain"/>
    <property type="match status" value="1"/>
</dbReference>
<dbReference type="InterPro" id="IPR006158">
    <property type="entry name" value="Cobalamin-bd"/>
</dbReference>
<dbReference type="SUPFAM" id="SSF52242">
    <property type="entry name" value="Cobalamin (vitamin B12)-binding domain"/>
    <property type="match status" value="1"/>
</dbReference>
<dbReference type="InterPro" id="IPR034466">
    <property type="entry name" value="Methyltransferase_Class_B"/>
</dbReference>
<evidence type="ECO:0000313" key="11">
    <source>
        <dbReference type="Proteomes" id="UP000584374"/>
    </source>
</evidence>
<keyword evidence="5" id="KW-0479">Metal-binding</keyword>
<comment type="cofactor">
    <cofactor evidence="1">
        <name>[4Fe-4S] cluster</name>
        <dbReference type="ChEBI" id="CHEBI:49883"/>
    </cofactor>
</comment>
<keyword evidence="4" id="KW-0949">S-adenosyl-L-methionine</keyword>
<dbReference type="CDD" id="cd02068">
    <property type="entry name" value="radical_SAM_B12_BD"/>
    <property type="match status" value="1"/>
</dbReference>
<dbReference type="PANTHER" id="PTHR43409:SF7">
    <property type="entry name" value="BLL1977 PROTEIN"/>
    <property type="match status" value="1"/>
</dbReference>
<proteinExistence type="predicted"/>
<dbReference type="Pfam" id="PF02310">
    <property type="entry name" value="B12-binding"/>
    <property type="match status" value="1"/>
</dbReference>
<dbReference type="SUPFAM" id="SSF102114">
    <property type="entry name" value="Radical SAM enzymes"/>
    <property type="match status" value="1"/>
</dbReference>
<feature type="domain" description="Radical SAM core" evidence="9">
    <location>
        <begin position="211"/>
        <end position="454"/>
    </location>
</feature>
<evidence type="ECO:0000256" key="2">
    <source>
        <dbReference type="ARBA" id="ARBA00022603"/>
    </source>
</evidence>
<protein>
    <submittedName>
        <fullName evidence="10">Radical SAM superfamily enzyme YgiQ (UPF0313 family)</fullName>
    </submittedName>
</protein>
<evidence type="ECO:0000256" key="5">
    <source>
        <dbReference type="ARBA" id="ARBA00022723"/>
    </source>
</evidence>
<dbReference type="GO" id="GO:0051539">
    <property type="term" value="F:4 iron, 4 sulfur cluster binding"/>
    <property type="evidence" value="ECO:0007669"/>
    <property type="project" value="UniProtKB-KW"/>
</dbReference>
<dbReference type="EMBL" id="JACHIW010000002">
    <property type="protein sequence ID" value="MBB5158726.1"/>
    <property type="molecule type" value="Genomic_DNA"/>
</dbReference>
<dbReference type="Pfam" id="PF04055">
    <property type="entry name" value="Radical_SAM"/>
    <property type="match status" value="1"/>
</dbReference>
<dbReference type="Proteomes" id="UP000584374">
    <property type="component" value="Unassembled WGS sequence"/>
</dbReference>
<feature type="domain" description="B12-binding" evidence="8">
    <location>
        <begin position="2"/>
        <end position="135"/>
    </location>
</feature>
<evidence type="ECO:0000256" key="7">
    <source>
        <dbReference type="ARBA" id="ARBA00023014"/>
    </source>
</evidence>
<dbReference type="SFLD" id="SFLDG01082">
    <property type="entry name" value="B12-binding_domain_containing"/>
    <property type="match status" value="1"/>
</dbReference>
<dbReference type="InterPro" id="IPR036724">
    <property type="entry name" value="Cobalamin-bd_sf"/>
</dbReference>
<evidence type="ECO:0000259" key="9">
    <source>
        <dbReference type="PROSITE" id="PS51918"/>
    </source>
</evidence>
<comment type="caution">
    <text evidence="10">The sequence shown here is derived from an EMBL/GenBank/DDBJ whole genome shotgun (WGS) entry which is preliminary data.</text>
</comment>
<dbReference type="InterPro" id="IPR007197">
    <property type="entry name" value="rSAM"/>
</dbReference>
<keyword evidence="7" id="KW-0411">Iron-sulfur</keyword>
<dbReference type="GO" id="GO:0005829">
    <property type="term" value="C:cytosol"/>
    <property type="evidence" value="ECO:0007669"/>
    <property type="project" value="TreeGrafter"/>
</dbReference>